<gene>
    <name evidence="1" type="ORF">DLD99_08480</name>
</gene>
<protein>
    <submittedName>
        <fullName evidence="1">Uncharacterized protein</fullName>
    </submittedName>
</protein>
<dbReference type="KEGG" id="pke:DLD99_08480"/>
<sequence>MLCQKCRREGSGAQQNNVGASLLAIATWQSTSMLTIRTPSPAGWLPQFFQCRIRRNSRRRWSRSREL</sequence>
<evidence type="ECO:0000313" key="1">
    <source>
        <dbReference type="EMBL" id="AXI60508.1"/>
    </source>
</evidence>
<evidence type="ECO:0000313" key="2">
    <source>
        <dbReference type="Proteomes" id="UP000253720"/>
    </source>
</evidence>
<dbReference type="Proteomes" id="UP000253720">
    <property type="component" value="Chromosome"/>
</dbReference>
<proteinExistence type="predicted"/>
<dbReference type="AlphaFoldDB" id="A0A345RMJ2"/>
<organism evidence="1 2">
    <name type="scientific">Pseudomonas kribbensis</name>
    <dbReference type="NCBI Taxonomy" id="1628086"/>
    <lineage>
        <taxon>Bacteria</taxon>
        <taxon>Pseudomonadati</taxon>
        <taxon>Pseudomonadota</taxon>
        <taxon>Gammaproteobacteria</taxon>
        <taxon>Pseudomonadales</taxon>
        <taxon>Pseudomonadaceae</taxon>
        <taxon>Pseudomonas</taxon>
    </lineage>
</organism>
<dbReference type="EMBL" id="CP029608">
    <property type="protein sequence ID" value="AXI60508.1"/>
    <property type="molecule type" value="Genomic_DNA"/>
</dbReference>
<reference evidence="1 2" key="1">
    <citation type="submission" date="2018-05" db="EMBL/GenBank/DDBJ databases">
        <title>Complete genome sequence of Pseudomonas kribbensis 46-2(T).</title>
        <authorList>
            <person name="Jeong H."/>
            <person name="Lee S.-G."/>
            <person name="Rha E."/>
            <person name="Kim H."/>
        </authorList>
    </citation>
    <scope>NUCLEOTIDE SEQUENCE [LARGE SCALE GENOMIC DNA]</scope>
    <source>
        <strain evidence="1 2">46-2</strain>
    </source>
</reference>
<keyword evidence="2" id="KW-1185">Reference proteome</keyword>
<accession>A0A345RMJ2</accession>
<name>A0A345RMJ2_9PSED</name>